<dbReference type="SUPFAM" id="SSF69189">
    <property type="entry name" value="Penicillin-binding protein associated domain"/>
    <property type="match status" value="1"/>
</dbReference>
<evidence type="ECO:0000259" key="17">
    <source>
        <dbReference type="SMART" id="SM00936"/>
    </source>
</evidence>
<evidence type="ECO:0000256" key="3">
    <source>
        <dbReference type="ARBA" id="ARBA00007164"/>
    </source>
</evidence>
<dbReference type="UniPathway" id="UPA00219"/>
<organism evidence="18 19">
    <name type="scientific">Commensalibacter intestini</name>
    <dbReference type="NCBI Taxonomy" id="479936"/>
    <lineage>
        <taxon>Bacteria</taxon>
        <taxon>Pseudomonadati</taxon>
        <taxon>Pseudomonadota</taxon>
        <taxon>Alphaproteobacteria</taxon>
        <taxon>Acetobacterales</taxon>
        <taxon>Acetobacteraceae</taxon>
    </lineage>
</organism>
<dbReference type="GO" id="GO:0071555">
    <property type="term" value="P:cell wall organization"/>
    <property type="evidence" value="ECO:0007669"/>
    <property type="project" value="UniProtKB-KW"/>
</dbReference>
<keyword evidence="8" id="KW-0378">Hydrolase</keyword>
<evidence type="ECO:0000256" key="4">
    <source>
        <dbReference type="ARBA" id="ARBA00012448"/>
    </source>
</evidence>
<evidence type="ECO:0000256" key="13">
    <source>
        <dbReference type="PIRSR" id="PIRSR618044-1"/>
    </source>
</evidence>
<comment type="similarity">
    <text evidence="3 15">Belongs to the peptidase S11 family.</text>
</comment>
<evidence type="ECO:0000256" key="10">
    <source>
        <dbReference type="ARBA" id="ARBA00022984"/>
    </source>
</evidence>
<dbReference type="AlphaFoldDB" id="A0A251ZXE6"/>
<dbReference type="PANTHER" id="PTHR21581">
    <property type="entry name" value="D-ALANYL-D-ALANINE CARBOXYPEPTIDASE"/>
    <property type="match status" value="1"/>
</dbReference>
<dbReference type="PROSITE" id="PS51318">
    <property type="entry name" value="TAT"/>
    <property type="match status" value="1"/>
</dbReference>
<keyword evidence="9" id="KW-0133">Cell shape</keyword>
<dbReference type="InterPro" id="IPR006311">
    <property type="entry name" value="TAT_signal"/>
</dbReference>
<evidence type="ECO:0000256" key="16">
    <source>
        <dbReference type="SAM" id="SignalP"/>
    </source>
</evidence>
<dbReference type="Pfam" id="PF07943">
    <property type="entry name" value="PBP5_C"/>
    <property type="match status" value="1"/>
</dbReference>
<dbReference type="SUPFAM" id="SSF56601">
    <property type="entry name" value="beta-lactamase/transpeptidase-like"/>
    <property type="match status" value="1"/>
</dbReference>
<evidence type="ECO:0000256" key="2">
    <source>
        <dbReference type="ARBA" id="ARBA00004752"/>
    </source>
</evidence>
<evidence type="ECO:0000256" key="14">
    <source>
        <dbReference type="PIRSR" id="PIRSR618044-2"/>
    </source>
</evidence>
<dbReference type="Gene3D" id="2.60.410.10">
    <property type="entry name" value="D-Ala-D-Ala carboxypeptidase, C-terminal domain"/>
    <property type="match status" value="1"/>
</dbReference>
<evidence type="ECO:0000256" key="5">
    <source>
        <dbReference type="ARBA" id="ARBA00022645"/>
    </source>
</evidence>
<dbReference type="InterPro" id="IPR001967">
    <property type="entry name" value="Peptidase_S11_N"/>
</dbReference>
<evidence type="ECO:0000313" key="19">
    <source>
        <dbReference type="Proteomes" id="UP000194946"/>
    </source>
</evidence>
<reference evidence="19" key="1">
    <citation type="submission" date="2014-06" db="EMBL/GenBank/DDBJ databases">
        <authorList>
            <person name="Winans N.J."/>
            <person name="Newell P.D."/>
            <person name="Douglas A.E."/>
        </authorList>
    </citation>
    <scope>NUCLEOTIDE SEQUENCE [LARGE SCALE GENOMIC DNA]</scope>
    <source>
        <strain evidence="19">DmL_052</strain>
    </source>
</reference>
<evidence type="ECO:0000256" key="7">
    <source>
        <dbReference type="ARBA" id="ARBA00022729"/>
    </source>
</evidence>
<feature type="domain" description="Peptidase S11 D-Ala-D-Ala carboxypeptidase A C-terminal" evidence="17">
    <location>
        <begin position="303"/>
        <end position="393"/>
    </location>
</feature>
<dbReference type="InterPro" id="IPR037167">
    <property type="entry name" value="Peptidase_S11_C_sf"/>
</dbReference>
<feature type="signal peptide" evidence="16">
    <location>
        <begin position="1"/>
        <end position="30"/>
    </location>
</feature>
<evidence type="ECO:0000256" key="8">
    <source>
        <dbReference type="ARBA" id="ARBA00022801"/>
    </source>
</evidence>
<keyword evidence="7 16" id="KW-0732">Signal</keyword>
<keyword evidence="5 18" id="KW-0121">Carboxypeptidase</keyword>
<gene>
    <name evidence="18" type="ORF">HK18_01745</name>
</gene>
<dbReference type="EC" id="3.4.16.4" evidence="4"/>
<feature type="chain" id="PRO_5012829447" description="serine-type D-Ala-D-Ala carboxypeptidase" evidence="16">
    <location>
        <begin position="31"/>
        <end position="412"/>
    </location>
</feature>
<dbReference type="EMBL" id="JOPB01000001">
    <property type="protein sequence ID" value="OUI79312.1"/>
    <property type="molecule type" value="Genomic_DNA"/>
</dbReference>
<accession>A0A251ZXE6</accession>
<feature type="active site" evidence="13">
    <location>
        <position position="152"/>
    </location>
</feature>
<dbReference type="PANTHER" id="PTHR21581:SF6">
    <property type="entry name" value="TRAFFICKING PROTEIN PARTICLE COMPLEX SUBUNIT 12"/>
    <property type="match status" value="1"/>
</dbReference>
<dbReference type="PRINTS" id="PR00725">
    <property type="entry name" value="DADACBPTASE1"/>
</dbReference>
<feature type="active site" description="Proton acceptor" evidence="13">
    <location>
        <position position="95"/>
    </location>
</feature>
<keyword evidence="11" id="KW-0961">Cell wall biogenesis/degradation</keyword>
<dbReference type="InterPro" id="IPR012907">
    <property type="entry name" value="Peptidase_S11_C"/>
</dbReference>
<sequence length="412" mass="44823">MSVQTRRSLLTGASGLAVSLAVMSASPAEAKRSQRKKAVVSPAQQAVAPSGPPAITPIGPFATSAQYAFIMDYNTGAVLMDKLADQPMHPSSLTKIMTCYIVFAMLRTGRIKLDQMLPVSENAWRMQGSKMFVPLNGQISVQDLVQGVIIQSGNDACIVLAEGIAGSEQQFVAIMNDWAPKLGLKNTHFMNCTGWPDDKHLMSAHDIALIAYHLIHDYPEYYHFFSEKEFTFNHITQGNRNVLVDKGLADGLKTGHTAAGGYGLCASSERNGRRVIMVANGMSSMNERAHESERLLQWAFNQFENVKLFNKGEVIETAPVWMGTSPTVPLVAGEDLVMTLPVGWRNKMQVTLDYNAPIAAPITKGQPVQASLSIQNGGQAIQVPVVAGESVPKSGMISRTFKNIGYHFGRKI</sequence>
<dbReference type="Proteomes" id="UP000194946">
    <property type="component" value="Unassembled WGS sequence"/>
</dbReference>
<dbReference type="GO" id="GO:0008360">
    <property type="term" value="P:regulation of cell shape"/>
    <property type="evidence" value="ECO:0007669"/>
    <property type="project" value="UniProtKB-KW"/>
</dbReference>
<dbReference type="GO" id="GO:0009002">
    <property type="term" value="F:serine-type D-Ala-D-Ala carboxypeptidase activity"/>
    <property type="evidence" value="ECO:0007669"/>
    <property type="project" value="UniProtKB-EC"/>
</dbReference>
<evidence type="ECO:0000256" key="1">
    <source>
        <dbReference type="ARBA" id="ARBA00003217"/>
    </source>
</evidence>
<dbReference type="Pfam" id="PF00768">
    <property type="entry name" value="Peptidase_S11"/>
    <property type="match status" value="1"/>
</dbReference>
<keyword evidence="10" id="KW-0573">Peptidoglycan synthesis</keyword>
<dbReference type="InterPro" id="IPR018044">
    <property type="entry name" value="Peptidase_S11"/>
</dbReference>
<comment type="catalytic activity">
    <reaction evidence="12">
        <text>Preferential cleavage: (Ac)2-L-Lys-D-Ala-|-D-Ala. Also transpeptidation of peptidyl-alanyl moieties that are N-acyl substituents of D-alanine.</text>
        <dbReference type="EC" id="3.4.16.4"/>
    </reaction>
</comment>
<evidence type="ECO:0000313" key="18">
    <source>
        <dbReference type="EMBL" id="OUI79312.1"/>
    </source>
</evidence>
<dbReference type="InterPro" id="IPR012338">
    <property type="entry name" value="Beta-lactam/transpept-like"/>
</dbReference>
<feature type="active site" description="Acyl-ester intermediate" evidence="13">
    <location>
        <position position="92"/>
    </location>
</feature>
<protein>
    <recommendedName>
        <fullName evidence="4">serine-type D-Ala-D-Ala carboxypeptidase</fullName>
        <ecNumber evidence="4">3.4.16.4</ecNumber>
    </recommendedName>
</protein>
<evidence type="ECO:0000256" key="15">
    <source>
        <dbReference type="RuleBase" id="RU004016"/>
    </source>
</evidence>
<evidence type="ECO:0000256" key="11">
    <source>
        <dbReference type="ARBA" id="ARBA00023316"/>
    </source>
</evidence>
<evidence type="ECO:0000256" key="6">
    <source>
        <dbReference type="ARBA" id="ARBA00022670"/>
    </source>
</evidence>
<keyword evidence="19" id="KW-1185">Reference proteome</keyword>
<evidence type="ECO:0000256" key="9">
    <source>
        <dbReference type="ARBA" id="ARBA00022960"/>
    </source>
</evidence>
<comment type="caution">
    <text evidence="18">The sequence shown here is derived from an EMBL/GenBank/DDBJ whole genome shotgun (WGS) entry which is preliminary data.</text>
</comment>
<dbReference type="SMART" id="SM00936">
    <property type="entry name" value="PBP5_C"/>
    <property type="match status" value="1"/>
</dbReference>
<feature type="binding site" evidence="14">
    <location>
        <position position="253"/>
    </location>
    <ligand>
        <name>substrate</name>
    </ligand>
</feature>
<evidence type="ECO:0000256" key="12">
    <source>
        <dbReference type="ARBA" id="ARBA00034000"/>
    </source>
</evidence>
<proteinExistence type="inferred from homology"/>
<comment type="pathway">
    <text evidence="2">Cell wall biogenesis; peptidoglycan biosynthesis.</text>
</comment>
<dbReference type="GO" id="GO:0006508">
    <property type="term" value="P:proteolysis"/>
    <property type="evidence" value="ECO:0007669"/>
    <property type="project" value="UniProtKB-KW"/>
</dbReference>
<name>A0A251ZXE6_9PROT</name>
<dbReference type="Gene3D" id="3.40.710.10">
    <property type="entry name" value="DD-peptidase/beta-lactamase superfamily"/>
    <property type="match status" value="1"/>
</dbReference>
<dbReference type="InterPro" id="IPR015956">
    <property type="entry name" value="Peniciliin-bd_prot_C_sf"/>
</dbReference>
<keyword evidence="6" id="KW-0645">Protease</keyword>
<dbReference type="GO" id="GO:0009252">
    <property type="term" value="P:peptidoglycan biosynthetic process"/>
    <property type="evidence" value="ECO:0007669"/>
    <property type="project" value="UniProtKB-UniPathway"/>
</dbReference>
<comment type="function">
    <text evidence="1">Removes C-terminal D-alanyl residues from sugar-peptide cell wall precursors.</text>
</comment>